<proteinExistence type="inferred from homology"/>
<dbReference type="Gene3D" id="3.40.50.720">
    <property type="entry name" value="NAD(P)-binding Rossmann-like Domain"/>
    <property type="match status" value="1"/>
</dbReference>
<dbReference type="AlphaFoldDB" id="A0A2A4ZA26"/>
<dbReference type="PANTHER" id="PTHR42760:SF115">
    <property type="entry name" value="3-OXOACYL-[ACYL-CARRIER-PROTEIN] REDUCTASE FABG"/>
    <property type="match status" value="1"/>
</dbReference>
<dbReference type="InterPro" id="IPR020904">
    <property type="entry name" value="Sc_DH/Rdtase_CS"/>
</dbReference>
<protein>
    <submittedName>
        <fullName evidence="3">3-oxoacyl-ACP reductase</fullName>
    </submittedName>
</protein>
<dbReference type="EMBL" id="NVUS01000001">
    <property type="protein sequence ID" value="PCJ03847.1"/>
    <property type="molecule type" value="Genomic_DNA"/>
</dbReference>
<organism evidence="3">
    <name type="scientific">OCS116 cluster bacterium</name>
    <dbReference type="NCBI Taxonomy" id="2030921"/>
    <lineage>
        <taxon>Bacteria</taxon>
        <taxon>Pseudomonadati</taxon>
        <taxon>Pseudomonadota</taxon>
        <taxon>Alphaproteobacteria</taxon>
        <taxon>OCS116 cluster</taxon>
    </lineage>
</organism>
<dbReference type="InterPro" id="IPR002347">
    <property type="entry name" value="SDR_fam"/>
</dbReference>
<dbReference type="PANTHER" id="PTHR42760">
    <property type="entry name" value="SHORT-CHAIN DEHYDROGENASES/REDUCTASES FAMILY MEMBER"/>
    <property type="match status" value="1"/>
</dbReference>
<dbReference type="Pfam" id="PF13561">
    <property type="entry name" value="adh_short_C2"/>
    <property type="match status" value="1"/>
</dbReference>
<accession>A0A2A4ZA26</accession>
<reference evidence="3" key="2">
    <citation type="journal article" date="2018" name="ISME J.">
        <title>A dynamic microbial community with high functional redundancy inhabits the cold, oxic subseafloor aquifer.</title>
        <authorList>
            <person name="Tully B.J."/>
            <person name="Wheat C.G."/>
            <person name="Glazer B.T."/>
            <person name="Huber J.A."/>
        </authorList>
    </citation>
    <scope>NUCLEOTIDE SEQUENCE</scope>
    <source>
        <strain evidence="3">NORP83</strain>
    </source>
</reference>
<evidence type="ECO:0000313" key="3">
    <source>
        <dbReference type="EMBL" id="PCJ03847.1"/>
    </source>
</evidence>
<dbReference type="PRINTS" id="PR00081">
    <property type="entry name" value="GDHRDH"/>
</dbReference>
<dbReference type="PROSITE" id="PS00061">
    <property type="entry name" value="ADH_SHORT"/>
    <property type="match status" value="1"/>
</dbReference>
<evidence type="ECO:0000256" key="1">
    <source>
        <dbReference type="ARBA" id="ARBA00006484"/>
    </source>
</evidence>
<reference key="1">
    <citation type="submission" date="2017-08" db="EMBL/GenBank/DDBJ databases">
        <title>A dynamic microbial community with high functional redundancy inhabits the cold, oxic subseafloor aquifer.</title>
        <authorList>
            <person name="Tully B.J."/>
            <person name="Wheat C.G."/>
            <person name="Glazer B.T."/>
            <person name="Huber J.A."/>
        </authorList>
    </citation>
    <scope>NUCLEOTIDE SEQUENCE [LARGE SCALE GENOMIC DNA]</scope>
</reference>
<gene>
    <name evidence="3" type="ORF">COB13_01035</name>
</gene>
<dbReference type="SUPFAM" id="SSF51735">
    <property type="entry name" value="NAD(P)-binding Rossmann-fold domains"/>
    <property type="match status" value="1"/>
</dbReference>
<comment type="similarity">
    <text evidence="1">Belongs to the short-chain dehydrogenases/reductases (SDR) family.</text>
</comment>
<keyword evidence="2" id="KW-0560">Oxidoreductase</keyword>
<name>A0A2A4ZA26_9PROT</name>
<dbReference type="GO" id="GO:0016616">
    <property type="term" value="F:oxidoreductase activity, acting on the CH-OH group of donors, NAD or NADP as acceptor"/>
    <property type="evidence" value="ECO:0007669"/>
    <property type="project" value="TreeGrafter"/>
</dbReference>
<dbReference type="FunFam" id="3.40.50.720:FF:000240">
    <property type="entry name" value="SDR family oxidoreductase"/>
    <property type="match status" value="1"/>
</dbReference>
<dbReference type="InterPro" id="IPR036291">
    <property type="entry name" value="NAD(P)-bd_dom_sf"/>
</dbReference>
<dbReference type="PRINTS" id="PR00080">
    <property type="entry name" value="SDRFAMILY"/>
</dbReference>
<evidence type="ECO:0000256" key="2">
    <source>
        <dbReference type="ARBA" id="ARBA00023002"/>
    </source>
</evidence>
<dbReference type="GO" id="GO:0005975">
    <property type="term" value="P:carbohydrate metabolic process"/>
    <property type="evidence" value="ECO:0007669"/>
    <property type="project" value="UniProtKB-ARBA"/>
</dbReference>
<sequence>MYMKRQRLDGQIALITGANRGIGRHTANALAEAGAHVILTGRSEETLGQAADELRSLGHKADIRVLDVTDSAATNDVADWANKDIGDVSILIANAGIAWPSTNAEDMPDETWLKVIDVNLNGCFWSCRAFGKYMLGRQKGSIVTVGSMSGFVSNKPQNQAQYNASKAAMHHMTKSLAGEWADRGVRVNAVAPTYVDTEMSNVAILDPKNAVPWMEGTPMKRMIGPEEVASVNLFLASEAASGMTGSVVLVDAGYTIW</sequence>
<comment type="caution">
    <text evidence="3">The sequence shown here is derived from an EMBL/GenBank/DDBJ whole genome shotgun (WGS) entry which is preliminary data.</text>
</comment>